<gene>
    <name evidence="4" type="ORF">B1B_18566</name>
</gene>
<dbReference type="GO" id="GO:0046872">
    <property type="term" value="F:metal ion binding"/>
    <property type="evidence" value="ECO:0007669"/>
    <property type="project" value="UniProtKB-KW"/>
</dbReference>
<dbReference type="EMBL" id="AUZY01012425">
    <property type="protein sequence ID" value="EQD30124.1"/>
    <property type="molecule type" value="Genomic_DNA"/>
</dbReference>
<reference evidence="4" key="1">
    <citation type="submission" date="2013-08" db="EMBL/GenBank/DDBJ databases">
        <authorList>
            <person name="Mendez C."/>
            <person name="Richter M."/>
            <person name="Ferrer M."/>
            <person name="Sanchez J."/>
        </authorList>
    </citation>
    <scope>NUCLEOTIDE SEQUENCE</scope>
</reference>
<dbReference type="Gene3D" id="3.90.230.10">
    <property type="entry name" value="Creatinase/methionine aminopeptidase superfamily"/>
    <property type="match status" value="1"/>
</dbReference>
<reference evidence="4" key="2">
    <citation type="journal article" date="2014" name="ISME J.">
        <title>Microbial stratification in low pH oxic and suboxic macroscopic growths along an acid mine drainage.</title>
        <authorList>
            <person name="Mendez-Garcia C."/>
            <person name="Mesa V."/>
            <person name="Sprenger R.R."/>
            <person name="Richter M."/>
            <person name="Diez M.S."/>
            <person name="Solano J."/>
            <person name="Bargiela R."/>
            <person name="Golyshina O.V."/>
            <person name="Manteca A."/>
            <person name="Ramos J.L."/>
            <person name="Gallego J.R."/>
            <person name="Llorente I."/>
            <person name="Martins Dos Santos V.A."/>
            <person name="Jensen O.N."/>
            <person name="Pelaez A.I."/>
            <person name="Sanchez J."/>
            <person name="Ferrer M."/>
        </authorList>
    </citation>
    <scope>NUCLEOTIDE SEQUENCE</scope>
</reference>
<feature type="domain" description="Peptidase M24" evidence="3">
    <location>
        <begin position="1"/>
        <end position="127"/>
    </location>
</feature>
<dbReference type="EC" id="3.5.3.3" evidence="4"/>
<evidence type="ECO:0000256" key="2">
    <source>
        <dbReference type="ARBA" id="ARBA00022801"/>
    </source>
</evidence>
<accession>T0ZN41</accession>
<organism evidence="4">
    <name type="scientific">mine drainage metagenome</name>
    <dbReference type="NCBI Taxonomy" id="410659"/>
    <lineage>
        <taxon>unclassified sequences</taxon>
        <taxon>metagenomes</taxon>
        <taxon>ecological metagenomes</taxon>
    </lineage>
</organism>
<dbReference type="InterPro" id="IPR000994">
    <property type="entry name" value="Pept_M24"/>
</dbReference>
<comment type="caution">
    <text evidence="4">The sequence shown here is derived from an EMBL/GenBank/DDBJ whole genome shotgun (WGS) entry which is preliminary data.</text>
</comment>
<feature type="non-terminal residue" evidence="4">
    <location>
        <position position="1"/>
    </location>
</feature>
<proteinExistence type="predicted"/>
<name>T0ZN41_9ZZZZ</name>
<dbReference type="PROSITE" id="PS00491">
    <property type="entry name" value="PROLINE_PEPTIDASE"/>
    <property type="match status" value="1"/>
</dbReference>
<dbReference type="InterPro" id="IPR001131">
    <property type="entry name" value="Peptidase_M24B_aminopep-P_CS"/>
</dbReference>
<evidence type="ECO:0000256" key="1">
    <source>
        <dbReference type="ARBA" id="ARBA00022723"/>
    </source>
</evidence>
<protein>
    <submittedName>
        <fullName evidence="4">Peptidase M24</fullName>
        <ecNumber evidence="4">3.5.3.3</ecNumber>
    </submittedName>
</protein>
<dbReference type="InterPro" id="IPR036005">
    <property type="entry name" value="Creatinase/aminopeptidase-like"/>
</dbReference>
<keyword evidence="1" id="KW-0479">Metal-binding</keyword>
<dbReference type="AlphaFoldDB" id="T0ZN41"/>
<dbReference type="PANTHER" id="PTHR46112:SF2">
    <property type="entry name" value="XAA-PRO AMINOPEPTIDASE P-RELATED"/>
    <property type="match status" value="1"/>
</dbReference>
<dbReference type="SUPFAM" id="SSF55920">
    <property type="entry name" value="Creatinase/aminopeptidase"/>
    <property type="match status" value="1"/>
</dbReference>
<dbReference type="InterPro" id="IPR050659">
    <property type="entry name" value="Peptidase_M24B"/>
</dbReference>
<dbReference type="GO" id="GO:0016980">
    <property type="term" value="F:creatinase activity"/>
    <property type="evidence" value="ECO:0007669"/>
    <property type="project" value="UniProtKB-EC"/>
</dbReference>
<dbReference type="PANTHER" id="PTHR46112">
    <property type="entry name" value="AMINOPEPTIDASE"/>
    <property type="match status" value="1"/>
</dbReference>
<sequence length="148" mass="16661">GDTIVIDYGGAYEGYASDSTRTFFWKKVEPEMQSVFEAVRDANETVRKEATKKTRYNDMDGLARSIIAKAGYRDKFIHRLGHGLGIQVHEPPYLVASNSQTMINDSVFTIEPGIYIPGMGGVRIEDTNYFDGQHCIPFNRMSRSLTVL</sequence>
<evidence type="ECO:0000259" key="3">
    <source>
        <dbReference type="Pfam" id="PF00557"/>
    </source>
</evidence>
<evidence type="ECO:0000313" key="4">
    <source>
        <dbReference type="EMBL" id="EQD30124.1"/>
    </source>
</evidence>
<keyword evidence="2 4" id="KW-0378">Hydrolase</keyword>
<dbReference type="Pfam" id="PF00557">
    <property type="entry name" value="Peptidase_M24"/>
    <property type="match status" value="1"/>
</dbReference>